<dbReference type="EMBL" id="CAUYUJ010018170">
    <property type="protein sequence ID" value="CAK0881231.1"/>
    <property type="molecule type" value="Genomic_DNA"/>
</dbReference>
<evidence type="ECO:0000313" key="6">
    <source>
        <dbReference type="Proteomes" id="UP001189429"/>
    </source>
</evidence>
<name>A0ABN9W841_9DINO</name>
<keyword evidence="2" id="KW-0677">Repeat</keyword>
<dbReference type="PROSITE" id="PS50222">
    <property type="entry name" value="EF_HAND_2"/>
    <property type="match status" value="2"/>
</dbReference>
<feature type="region of interest" description="Disordered" evidence="3">
    <location>
        <begin position="1"/>
        <end position="130"/>
    </location>
</feature>
<feature type="region of interest" description="Disordered" evidence="3">
    <location>
        <begin position="228"/>
        <end position="252"/>
    </location>
</feature>
<organism evidence="5 6">
    <name type="scientific">Prorocentrum cordatum</name>
    <dbReference type="NCBI Taxonomy" id="2364126"/>
    <lineage>
        <taxon>Eukaryota</taxon>
        <taxon>Sar</taxon>
        <taxon>Alveolata</taxon>
        <taxon>Dinophyceae</taxon>
        <taxon>Prorocentrales</taxon>
        <taxon>Prorocentraceae</taxon>
        <taxon>Prorocentrum</taxon>
    </lineage>
</organism>
<comment type="caution">
    <text evidence="5">The sequence shown here is derived from an EMBL/GenBank/DDBJ whole genome shotgun (WGS) entry which is preliminary data.</text>
</comment>
<evidence type="ECO:0000259" key="4">
    <source>
        <dbReference type="PROSITE" id="PS50222"/>
    </source>
</evidence>
<gene>
    <name evidence="5" type="ORF">PCOR1329_LOCUS64147</name>
</gene>
<evidence type="ECO:0000256" key="1">
    <source>
        <dbReference type="ARBA" id="ARBA00022723"/>
    </source>
</evidence>
<feature type="compositionally biased region" description="Polar residues" evidence="3">
    <location>
        <begin position="432"/>
        <end position="443"/>
    </location>
</feature>
<dbReference type="Proteomes" id="UP001189429">
    <property type="component" value="Unassembled WGS sequence"/>
</dbReference>
<feature type="domain" description="EF-hand" evidence="4">
    <location>
        <begin position="145"/>
        <end position="180"/>
    </location>
</feature>
<keyword evidence="6" id="KW-1185">Reference proteome</keyword>
<evidence type="ECO:0000256" key="3">
    <source>
        <dbReference type="SAM" id="MobiDB-lite"/>
    </source>
</evidence>
<dbReference type="SUPFAM" id="SSF47473">
    <property type="entry name" value="EF-hand"/>
    <property type="match status" value="2"/>
</dbReference>
<evidence type="ECO:0000256" key="2">
    <source>
        <dbReference type="ARBA" id="ARBA00022737"/>
    </source>
</evidence>
<keyword evidence="1" id="KW-0479">Metal-binding</keyword>
<dbReference type="PANTHER" id="PTHR45942">
    <property type="entry name" value="PROTEIN PHOSPATASE 3 REGULATORY SUBUNIT B ALPHA ISOFORM TYPE 1"/>
    <property type="match status" value="1"/>
</dbReference>
<dbReference type="InterPro" id="IPR011992">
    <property type="entry name" value="EF-hand-dom_pair"/>
</dbReference>
<feature type="region of interest" description="Disordered" evidence="3">
    <location>
        <begin position="418"/>
        <end position="459"/>
    </location>
</feature>
<proteinExistence type="predicted"/>
<reference evidence="5" key="1">
    <citation type="submission" date="2023-10" db="EMBL/GenBank/DDBJ databases">
        <authorList>
            <person name="Chen Y."/>
            <person name="Shah S."/>
            <person name="Dougan E. K."/>
            <person name="Thang M."/>
            <person name="Chan C."/>
        </authorList>
    </citation>
    <scope>NUCLEOTIDE SEQUENCE [LARGE SCALE GENOMIC DNA]</scope>
</reference>
<feature type="domain" description="EF-hand" evidence="4">
    <location>
        <begin position="340"/>
        <end position="375"/>
    </location>
</feature>
<dbReference type="SMART" id="SM00054">
    <property type="entry name" value="EFh"/>
    <property type="match status" value="3"/>
</dbReference>
<protein>
    <recommendedName>
        <fullName evidence="4">EF-hand domain-containing protein</fullName>
    </recommendedName>
</protein>
<feature type="compositionally biased region" description="Low complexity" evidence="3">
    <location>
        <begin position="419"/>
        <end position="431"/>
    </location>
</feature>
<dbReference type="Gene3D" id="1.10.238.10">
    <property type="entry name" value="EF-hand"/>
    <property type="match status" value="2"/>
</dbReference>
<accession>A0ABN9W841</accession>
<evidence type="ECO:0000313" key="5">
    <source>
        <dbReference type="EMBL" id="CAK0881231.1"/>
    </source>
</evidence>
<feature type="compositionally biased region" description="Pro residues" evidence="3">
    <location>
        <begin position="60"/>
        <end position="76"/>
    </location>
</feature>
<dbReference type="InterPro" id="IPR002048">
    <property type="entry name" value="EF_hand_dom"/>
</dbReference>
<feature type="compositionally biased region" description="Low complexity" evidence="3">
    <location>
        <begin position="82"/>
        <end position="111"/>
    </location>
</feature>
<sequence length="459" mass="48852">MAKLRAPEWFRGGDLPAPPTHIGGPVGAQPGVGSQSRLVPSLPVPPPPPGRGAAGVPGRGLPPPPALAVLPPPQPPAGDGGPLPSNAGGPRRAADAAGAGPPAQPGVAAPGTRSSVAAAPTLPAKPSEYPADRPFMIPGLQNRVYTEQELDNAFAMMDLDNHGVLDERDLRRVLDLCGESEPTNSEVLEMVRMLDPEGSWKVRFLPFRKGFTDPPLLFRNFDLNRKESSKADGTSDVGTGTTGGSSGSRQEHIDKRGMAVAQIMGNRRLQPDIIKDIYQKCIQMDTQDSGFISFEAFCLVVDRPRTEAMKEAFDIFDVDVMGELDLRIFVVGLALYSMSADEDKLRFIFMMFDEEQQGTLTGDEIAGAFKALTPFLPAYMRDAHIRRMYSGANLSKAAGIPLDVFVKYVTDHRAELLPSSVSSSSKEGSSSGTPPNQTATPPYQGSAGGTPPALGSTPR</sequence>